<gene>
    <name evidence="4" type="ORF">Asi02nite_28120</name>
</gene>
<evidence type="ECO:0000256" key="2">
    <source>
        <dbReference type="SAM" id="SignalP"/>
    </source>
</evidence>
<name>A0ABQ4CPT2_9ACTN</name>
<accession>A0ABQ4CPT2</accession>
<keyword evidence="1" id="KW-0472">Membrane</keyword>
<evidence type="ECO:0000313" key="4">
    <source>
        <dbReference type="EMBL" id="GIF73294.1"/>
    </source>
</evidence>
<dbReference type="InterPro" id="IPR025419">
    <property type="entry name" value="DUF4142"/>
</dbReference>
<sequence>MEVRRLVGLGARVVALASLVALVPASAALAIGQQEAPAAGAMSHPGHVAGMSHREHMAAMAQTTWDLNHAKHMAAMTALQDTSRLTYLAPSPGPDKEKFPVPVPPDVAIAQNGKYGPIGPSDVDLVIKVRLAGLWEQPAGEMAVEKGKNPRVKEIGRMIADQHAVLDKLDVLAAQRLGIQIPNEPNNDQKFWLEEMKDAEGDEFDQIFVDRLRVAHGKVYSAIAFVRAGTRNDLVRELAQQSNQFVSTHLTLLESTSLVDWQHIPLPPEPADVPVAAAGYIRSGVSPTVIWLVLGAAAVAGTITVLRVARPR</sequence>
<protein>
    <recommendedName>
        <fullName evidence="3">DUF4142 domain-containing protein</fullName>
    </recommendedName>
</protein>
<feature type="signal peptide" evidence="2">
    <location>
        <begin position="1"/>
        <end position="30"/>
    </location>
</feature>
<keyword evidence="2" id="KW-0732">Signal</keyword>
<comment type="caution">
    <text evidence="4">The sequence shown here is derived from an EMBL/GenBank/DDBJ whole genome shotgun (WGS) entry which is preliminary data.</text>
</comment>
<keyword evidence="5" id="KW-1185">Reference proteome</keyword>
<dbReference type="RefSeq" id="WP_239126704.1">
    <property type="nucleotide sequence ID" value="NZ_BONE01000019.1"/>
</dbReference>
<keyword evidence="1" id="KW-1133">Transmembrane helix</keyword>
<dbReference type="EMBL" id="BONE01000019">
    <property type="protein sequence ID" value="GIF73294.1"/>
    <property type="molecule type" value="Genomic_DNA"/>
</dbReference>
<reference evidence="4 5" key="1">
    <citation type="submission" date="2021-01" db="EMBL/GenBank/DDBJ databases">
        <title>Whole genome shotgun sequence of Asanoa siamensis NBRC 107932.</title>
        <authorList>
            <person name="Komaki H."/>
            <person name="Tamura T."/>
        </authorList>
    </citation>
    <scope>NUCLEOTIDE SEQUENCE [LARGE SCALE GENOMIC DNA]</scope>
    <source>
        <strain evidence="4 5">NBRC 107932</strain>
    </source>
</reference>
<evidence type="ECO:0000256" key="1">
    <source>
        <dbReference type="SAM" id="Phobius"/>
    </source>
</evidence>
<organism evidence="4 5">
    <name type="scientific">Asanoa siamensis</name>
    <dbReference type="NCBI Taxonomy" id="926357"/>
    <lineage>
        <taxon>Bacteria</taxon>
        <taxon>Bacillati</taxon>
        <taxon>Actinomycetota</taxon>
        <taxon>Actinomycetes</taxon>
        <taxon>Micromonosporales</taxon>
        <taxon>Micromonosporaceae</taxon>
        <taxon>Asanoa</taxon>
    </lineage>
</organism>
<dbReference type="Pfam" id="PF13628">
    <property type="entry name" value="DUF4142"/>
    <property type="match status" value="1"/>
</dbReference>
<keyword evidence="1" id="KW-0812">Transmembrane</keyword>
<evidence type="ECO:0000259" key="3">
    <source>
        <dbReference type="Pfam" id="PF13628"/>
    </source>
</evidence>
<proteinExistence type="predicted"/>
<evidence type="ECO:0000313" key="5">
    <source>
        <dbReference type="Proteomes" id="UP000604117"/>
    </source>
</evidence>
<feature type="domain" description="DUF4142" evidence="3">
    <location>
        <begin position="121"/>
        <end position="252"/>
    </location>
</feature>
<feature type="transmembrane region" description="Helical" evidence="1">
    <location>
        <begin position="289"/>
        <end position="309"/>
    </location>
</feature>
<feature type="chain" id="PRO_5047360503" description="DUF4142 domain-containing protein" evidence="2">
    <location>
        <begin position="31"/>
        <end position="312"/>
    </location>
</feature>
<dbReference type="Proteomes" id="UP000604117">
    <property type="component" value="Unassembled WGS sequence"/>
</dbReference>